<feature type="region of interest" description="Disordered" evidence="1">
    <location>
        <begin position="173"/>
        <end position="304"/>
    </location>
</feature>
<accession>B0Y2A6</accession>
<feature type="compositionally biased region" description="Polar residues" evidence="1">
    <location>
        <begin position="80"/>
        <end position="89"/>
    </location>
</feature>
<feature type="compositionally biased region" description="Basic and acidic residues" evidence="1">
    <location>
        <begin position="585"/>
        <end position="600"/>
    </location>
</feature>
<feature type="compositionally biased region" description="Polar residues" evidence="1">
    <location>
        <begin position="684"/>
        <end position="696"/>
    </location>
</feature>
<sequence>MTDAGTQPGCTTRSQMNIQDEIQFNITLERAEVAGCVISHYVNHPTVAMAMETQTTSMEAGPDQGSLKFSRYRSVRRAATQKQPKQLNTSIPPAPSLPSAPATGLHYGTTPTADSINRSMSRYRRQRAPTAPAMAAQPAAPALPTHKTQLNGHDPLRIPEQQAVAATAAHVPAMARSMTEPTKTTTNPFGDNAAATEDSEAERERHRQEAMARLTGETIKPAPAVSDHRRVTPRTAEGRRRHDDVQESSRRHHRSDEASEPKRRSLKDKMKLVKPKDRSNTESSAVKSPEPPTGNHFTGVDAPISAVNSGKRSVLVQYGRMSTKMPVMPSTRVHDLLVAASACLTSEIDPPRFIMMESFSQLGLERPLRRYEYVRDILNSWAYDGENALIIVPAASIESLRPLEAQNVPIAPPADVTVHIYYSQRPRKWDKRFVTLRSDGQVTVSKKEHGKDQMNACHLSDFDVYSPTPDFLKKNVDPPKKICQAIKSQQKSSMFLSTENFVHFFSTNDRAVAEQWHQAVQTWRSWYLVHKKGAAQSEDDEEAKSLHQQRVGSSHSKSSHPPQFKPLVDLESVAEQEQASSQHSSPDDQQKSSKTKDIFSRPRRSRERGPPPSSFPKSLAESDTATQPTDGSPFASSGLLGRTYTQRQQAMKEREEREKRANEEPFIAHGLVGSMCTRRGPVSQPASRSNTMTSAQAPDMGAGAVKRSLSVNRSKPLVDLTPVYQEPPQHARKGRGVAVEPGVPLIDAATGPEPVGGAIPIPPSTTWRRPPVPPEPLSTTETQTRKRSNTIRSTSNQRHQHTAPASPASPVDNAQPSEGPFLANSLLARSAQLAVAQSSVPVGHGVATGDRNASKPMLDLTPPNPFAEGSLLRNL</sequence>
<feature type="compositionally biased region" description="Polar residues" evidence="1">
    <location>
        <begin position="546"/>
        <end position="561"/>
    </location>
</feature>
<dbReference type="InterPro" id="IPR029071">
    <property type="entry name" value="Ubiquitin-like_domsf"/>
</dbReference>
<dbReference type="SUPFAM" id="SSF54236">
    <property type="entry name" value="Ubiquitin-like"/>
    <property type="match status" value="1"/>
</dbReference>
<feature type="compositionally biased region" description="Basic and acidic residues" evidence="1">
    <location>
        <begin position="226"/>
        <end position="280"/>
    </location>
</feature>
<evidence type="ECO:0000256" key="1">
    <source>
        <dbReference type="SAM" id="MobiDB-lite"/>
    </source>
</evidence>
<dbReference type="OrthoDB" id="6235964at2759"/>
<feature type="compositionally biased region" description="Low complexity" evidence="1">
    <location>
        <begin position="571"/>
        <end position="584"/>
    </location>
</feature>
<dbReference type="AlphaFoldDB" id="B0Y2A6"/>
<gene>
    <name evidence="2" type="ORF">AFUB_050780</name>
</gene>
<feature type="region of interest" description="Disordered" evidence="1">
    <location>
        <begin position="837"/>
        <end position="875"/>
    </location>
</feature>
<dbReference type="PANTHER" id="PTHR38700:SF1">
    <property type="entry name" value="PH DOMAIN-CONTAINING PROTEIN"/>
    <property type="match status" value="1"/>
</dbReference>
<dbReference type="Gene3D" id="3.10.20.90">
    <property type="entry name" value="Phosphatidylinositol 3-kinase Catalytic Subunit, Chain A, domain 1"/>
    <property type="match status" value="1"/>
</dbReference>
<evidence type="ECO:0000313" key="3">
    <source>
        <dbReference type="Proteomes" id="UP000001699"/>
    </source>
</evidence>
<evidence type="ECO:0008006" key="4">
    <source>
        <dbReference type="Google" id="ProtNLM"/>
    </source>
</evidence>
<feature type="compositionally biased region" description="Polar residues" evidence="1">
    <location>
        <begin position="179"/>
        <end position="189"/>
    </location>
</feature>
<organism evidence="2 3">
    <name type="scientific">Aspergillus fumigatus (strain CBS 144.89 / FGSC A1163 / CEA10)</name>
    <name type="common">Neosartorya fumigata</name>
    <dbReference type="NCBI Taxonomy" id="451804"/>
    <lineage>
        <taxon>Eukaryota</taxon>
        <taxon>Fungi</taxon>
        <taxon>Dikarya</taxon>
        <taxon>Ascomycota</taxon>
        <taxon>Pezizomycotina</taxon>
        <taxon>Eurotiomycetes</taxon>
        <taxon>Eurotiomycetidae</taxon>
        <taxon>Eurotiales</taxon>
        <taxon>Aspergillaceae</taxon>
        <taxon>Aspergillus</taxon>
        <taxon>Aspergillus subgen. Fumigati</taxon>
    </lineage>
</organism>
<dbReference type="Proteomes" id="UP000001699">
    <property type="component" value="Unassembled WGS sequence"/>
</dbReference>
<dbReference type="EMBL" id="DS499597">
    <property type="protein sequence ID" value="EDP51076.1"/>
    <property type="molecule type" value="Genomic_DNA"/>
</dbReference>
<protein>
    <recommendedName>
        <fullName evidence="4">PH domain-containing protein</fullName>
    </recommendedName>
</protein>
<dbReference type="SUPFAM" id="SSF50729">
    <property type="entry name" value="PH domain-like"/>
    <property type="match status" value="1"/>
</dbReference>
<evidence type="ECO:0000313" key="2">
    <source>
        <dbReference type="EMBL" id="EDP51076.1"/>
    </source>
</evidence>
<dbReference type="PhylomeDB" id="B0Y2A6"/>
<proteinExistence type="predicted"/>
<dbReference type="InterPro" id="IPR011993">
    <property type="entry name" value="PH-like_dom_sf"/>
</dbReference>
<feature type="region of interest" description="Disordered" evidence="1">
    <location>
        <begin position="718"/>
        <end position="822"/>
    </location>
</feature>
<dbReference type="PANTHER" id="PTHR38700">
    <property type="entry name" value="YALI0E22418P"/>
    <property type="match status" value="1"/>
</dbReference>
<keyword evidence="3" id="KW-1185">Reference proteome</keyword>
<feature type="region of interest" description="Disordered" evidence="1">
    <location>
        <begin position="538"/>
        <end position="703"/>
    </location>
</feature>
<dbReference type="Gene3D" id="2.30.29.30">
    <property type="entry name" value="Pleckstrin-homology domain (PH domain)/Phosphotyrosine-binding domain (PTB)"/>
    <property type="match status" value="1"/>
</dbReference>
<name>B0Y2A6_ASPFC</name>
<feature type="compositionally biased region" description="Polar residues" evidence="1">
    <location>
        <begin position="621"/>
        <end position="630"/>
    </location>
</feature>
<dbReference type="HOGENOM" id="CLU_012320_2_0_1"/>
<dbReference type="VEuPathDB" id="FungiDB:AFUB_050780"/>
<feature type="region of interest" description="Disordered" evidence="1">
    <location>
        <begin position="78"/>
        <end position="105"/>
    </location>
</feature>
<reference evidence="2 3" key="1">
    <citation type="journal article" date="2008" name="PLoS Genet.">
        <title>Genomic islands in the pathogenic filamentous fungus Aspergillus fumigatus.</title>
        <authorList>
            <person name="Fedorova N.D."/>
            <person name="Khaldi N."/>
            <person name="Joardar V.S."/>
            <person name="Maiti R."/>
            <person name="Amedeo P."/>
            <person name="Anderson M.J."/>
            <person name="Crabtree J."/>
            <person name="Silva J.C."/>
            <person name="Badger J.H."/>
            <person name="Albarraq A."/>
            <person name="Angiuoli S."/>
            <person name="Bussey H."/>
            <person name="Bowyer P."/>
            <person name="Cotty P.J."/>
            <person name="Dyer P.S."/>
            <person name="Egan A."/>
            <person name="Galens K."/>
            <person name="Fraser-Liggett C.M."/>
            <person name="Haas B.J."/>
            <person name="Inman J.M."/>
            <person name="Kent R."/>
            <person name="Lemieux S."/>
            <person name="Malavazi I."/>
            <person name="Orvis J."/>
            <person name="Roemer T."/>
            <person name="Ronning C.M."/>
            <person name="Sundaram J.P."/>
            <person name="Sutton G."/>
            <person name="Turner G."/>
            <person name="Venter J.C."/>
            <person name="White O.R."/>
            <person name="Whitty B.R."/>
            <person name="Youngman P."/>
            <person name="Wolfe K.H."/>
            <person name="Goldman G.H."/>
            <person name="Wortman J.R."/>
            <person name="Jiang B."/>
            <person name="Denning D.W."/>
            <person name="Nierman W.C."/>
        </authorList>
    </citation>
    <scope>NUCLEOTIDE SEQUENCE [LARGE SCALE GENOMIC DNA]</scope>
    <source>
        <strain evidence="3">CBS 144.89 / FGSC A1163 / CEA10</strain>
    </source>
</reference>
<feature type="compositionally biased region" description="Basic and acidic residues" evidence="1">
    <location>
        <begin position="650"/>
        <end position="663"/>
    </location>
</feature>